<dbReference type="AlphaFoldDB" id="W0RNF6"/>
<dbReference type="InParanoid" id="W0RNF6"/>
<keyword evidence="1" id="KW-0614">Plasmid</keyword>
<name>W0RNF6_9BACT</name>
<keyword evidence="2" id="KW-1185">Reference proteome</keyword>
<dbReference type="EMBL" id="CP007129">
    <property type="protein sequence ID" value="AHG92554.1"/>
    <property type="molecule type" value="Genomic_DNA"/>
</dbReference>
<dbReference type="KEGG" id="gba:J421_5019"/>
<dbReference type="HOGENOM" id="CLU_1473171_0_0_0"/>
<reference evidence="1 2" key="1">
    <citation type="journal article" date="2014" name="Genome Announc.">
        <title>Genome Sequence and Methylome of Soil Bacterium Gemmatirosa kalamazoonensis KBS708T, a Member of the Rarely Cultivated Gemmatimonadetes Phylum.</title>
        <authorList>
            <person name="Debruyn J.M."/>
            <person name="Radosevich M."/>
            <person name="Wommack K.E."/>
            <person name="Polson S.W."/>
            <person name="Hauser L.J."/>
            <person name="Fawaz M.N."/>
            <person name="Korlach J."/>
            <person name="Tsai Y.C."/>
        </authorList>
    </citation>
    <scope>NUCLEOTIDE SEQUENCE [LARGE SCALE GENOMIC DNA]</scope>
    <source>
        <strain evidence="1 2">KBS708</strain>
        <plasmid evidence="2">Plasmid 1</plasmid>
    </source>
</reference>
<protein>
    <submittedName>
        <fullName evidence="1">Uncharacterized protein</fullName>
    </submittedName>
</protein>
<dbReference type="RefSeq" id="WP_025413888.1">
    <property type="nucleotide sequence ID" value="NZ_CP007129.1"/>
</dbReference>
<organism evidence="1 2">
    <name type="scientific">Gemmatirosa kalamazoonensis</name>
    <dbReference type="NCBI Taxonomy" id="861299"/>
    <lineage>
        <taxon>Bacteria</taxon>
        <taxon>Pseudomonadati</taxon>
        <taxon>Gemmatimonadota</taxon>
        <taxon>Gemmatimonadia</taxon>
        <taxon>Gemmatimonadales</taxon>
        <taxon>Gemmatimonadaceae</taxon>
        <taxon>Gemmatirosa</taxon>
    </lineage>
</organism>
<evidence type="ECO:0000313" key="2">
    <source>
        <dbReference type="Proteomes" id="UP000019151"/>
    </source>
</evidence>
<accession>W0RNF6</accession>
<dbReference type="Proteomes" id="UP000019151">
    <property type="component" value="Plasmid 1"/>
</dbReference>
<proteinExistence type="predicted"/>
<sequence>MMRIIPRSPGAYLFRDAGHATVGWLEARTVRFTCFASHRDAVAAAVQGALALAAYAGGTTSRVLHAGPGAARPPNDAGGEARAGVRVLNDGRHEWVYVHATRVARLVPPTSADAVPSIEEVLACGGPSACPPTPEANAFSIEFLLSEDTSLDVCLTIVQVLYAAVHHHRMRPAARASRVPSWR</sequence>
<geneLocation type="plasmid" evidence="1 2">
    <name>1</name>
</geneLocation>
<gene>
    <name evidence="1" type="ORF">J421_5019</name>
</gene>
<evidence type="ECO:0000313" key="1">
    <source>
        <dbReference type="EMBL" id="AHG92554.1"/>
    </source>
</evidence>